<evidence type="ECO:0008006" key="3">
    <source>
        <dbReference type="Google" id="ProtNLM"/>
    </source>
</evidence>
<sequence>MSQVVQSITPAEQSPVSWPWLPVELVEDIIAKAWSSSLTSDERIDIFTSLCLVNHTFLRLFIRIALRDVHIPSPAFASHYLRLLRERTPSEPDSDYFLENASSTANELCRTLIFHIDGRDPAFAPSSVRLFSARDPAAGAVGSTLYMLDILRLCPNLRRVALAYADWSFDDIFDHARLLLVPPQATDLEVRFAFSPGAPARVAHALRQRYARRGRAYWTTPNVRRLEIFGASTEFVSDMLETCPNAEVLETDSVEKLDMLAQSPSNLHTLGLHLPNSRIHEEDVKAWRLRESLDAGLLSAATAPNVVMFAGHQEPAVLEHVNQICTASQTRLHHVVSF</sequence>
<dbReference type="Proteomes" id="UP000016930">
    <property type="component" value="Unassembled WGS sequence"/>
</dbReference>
<accession>M2PR63</accession>
<proteinExistence type="predicted"/>
<keyword evidence="2" id="KW-1185">Reference proteome</keyword>
<evidence type="ECO:0000313" key="2">
    <source>
        <dbReference type="Proteomes" id="UP000016930"/>
    </source>
</evidence>
<reference evidence="1 2" key="1">
    <citation type="journal article" date="2012" name="Proc. Natl. Acad. Sci. U.S.A.">
        <title>Comparative genomics of Ceriporiopsis subvermispora and Phanerochaete chrysosporium provide insight into selective ligninolysis.</title>
        <authorList>
            <person name="Fernandez-Fueyo E."/>
            <person name="Ruiz-Duenas F.J."/>
            <person name="Ferreira P."/>
            <person name="Floudas D."/>
            <person name="Hibbett D.S."/>
            <person name="Canessa P."/>
            <person name="Larrondo L.F."/>
            <person name="James T.Y."/>
            <person name="Seelenfreund D."/>
            <person name="Lobos S."/>
            <person name="Polanco R."/>
            <person name="Tello M."/>
            <person name="Honda Y."/>
            <person name="Watanabe T."/>
            <person name="Watanabe T."/>
            <person name="Ryu J.S."/>
            <person name="Kubicek C.P."/>
            <person name="Schmoll M."/>
            <person name="Gaskell J."/>
            <person name="Hammel K.E."/>
            <person name="St John F.J."/>
            <person name="Vanden Wymelenberg A."/>
            <person name="Sabat G."/>
            <person name="Splinter BonDurant S."/>
            <person name="Syed K."/>
            <person name="Yadav J.S."/>
            <person name="Doddapaneni H."/>
            <person name="Subramanian V."/>
            <person name="Lavin J.L."/>
            <person name="Oguiza J.A."/>
            <person name="Perez G."/>
            <person name="Pisabarro A.G."/>
            <person name="Ramirez L."/>
            <person name="Santoyo F."/>
            <person name="Master E."/>
            <person name="Coutinho P.M."/>
            <person name="Henrissat B."/>
            <person name="Lombard V."/>
            <person name="Magnuson J.K."/>
            <person name="Kuees U."/>
            <person name="Hori C."/>
            <person name="Igarashi K."/>
            <person name="Samejima M."/>
            <person name="Held B.W."/>
            <person name="Barry K.W."/>
            <person name="LaButti K.M."/>
            <person name="Lapidus A."/>
            <person name="Lindquist E.A."/>
            <person name="Lucas S.M."/>
            <person name="Riley R."/>
            <person name="Salamov A.A."/>
            <person name="Hoffmeister D."/>
            <person name="Schwenk D."/>
            <person name="Hadar Y."/>
            <person name="Yarden O."/>
            <person name="de Vries R.P."/>
            <person name="Wiebenga A."/>
            <person name="Stenlid J."/>
            <person name="Eastwood D."/>
            <person name="Grigoriev I.V."/>
            <person name="Berka R.M."/>
            <person name="Blanchette R.A."/>
            <person name="Kersten P."/>
            <person name="Martinez A.T."/>
            <person name="Vicuna R."/>
            <person name="Cullen D."/>
        </authorList>
    </citation>
    <scope>NUCLEOTIDE SEQUENCE [LARGE SCALE GENOMIC DNA]</scope>
    <source>
        <strain evidence="1 2">B</strain>
    </source>
</reference>
<evidence type="ECO:0000313" key="1">
    <source>
        <dbReference type="EMBL" id="EMD39069.1"/>
    </source>
</evidence>
<organism evidence="1 2">
    <name type="scientific">Ceriporiopsis subvermispora (strain B)</name>
    <name type="common">White-rot fungus</name>
    <name type="synonym">Gelatoporia subvermispora</name>
    <dbReference type="NCBI Taxonomy" id="914234"/>
    <lineage>
        <taxon>Eukaryota</taxon>
        <taxon>Fungi</taxon>
        <taxon>Dikarya</taxon>
        <taxon>Basidiomycota</taxon>
        <taxon>Agaricomycotina</taxon>
        <taxon>Agaricomycetes</taxon>
        <taxon>Polyporales</taxon>
        <taxon>Gelatoporiaceae</taxon>
        <taxon>Gelatoporia</taxon>
    </lineage>
</organism>
<gene>
    <name evidence="1" type="ORF">CERSUDRAFT_93117</name>
</gene>
<name>M2PR63_CERS8</name>
<protein>
    <recommendedName>
        <fullName evidence="3">F-box domain-containing protein</fullName>
    </recommendedName>
</protein>
<dbReference type="EMBL" id="KB445794">
    <property type="protein sequence ID" value="EMD39069.1"/>
    <property type="molecule type" value="Genomic_DNA"/>
</dbReference>
<dbReference type="AlphaFoldDB" id="M2PR63"/>
<dbReference type="OrthoDB" id="2836053at2759"/>
<dbReference type="HOGENOM" id="CLU_834287_0_0_1"/>